<protein>
    <recommendedName>
        <fullName evidence="1">KilA-N DNA-binding domain-containing protein</fullName>
    </recommendedName>
</protein>
<dbReference type="EMBL" id="BMJC01000003">
    <property type="protein sequence ID" value="GGB03587.1"/>
    <property type="molecule type" value="Genomic_DNA"/>
</dbReference>
<proteinExistence type="predicted"/>
<reference evidence="2" key="2">
    <citation type="submission" date="2020-09" db="EMBL/GenBank/DDBJ databases">
        <authorList>
            <person name="Sun Q."/>
            <person name="Zhou Y."/>
        </authorList>
    </citation>
    <scope>NUCLEOTIDE SEQUENCE</scope>
    <source>
        <strain evidence="2">CGMCC 1.15448</strain>
    </source>
</reference>
<accession>A0A8J2XRR7</accession>
<evidence type="ECO:0000313" key="3">
    <source>
        <dbReference type="Proteomes" id="UP000607559"/>
    </source>
</evidence>
<dbReference type="RefSeq" id="WP_188932783.1">
    <property type="nucleotide sequence ID" value="NZ_BMJC01000003.1"/>
</dbReference>
<organism evidence="2 3">
    <name type="scientific">Puia dinghuensis</name>
    <dbReference type="NCBI Taxonomy" id="1792502"/>
    <lineage>
        <taxon>Bacteria</taxon>
        <taxon>Pseudomonadati</taxon>
        <taxon>Bacteroidota</taxon>
        <taxon>Chitinophagia</taxon>
        <taxon>Chitinophagales</taxon>
        <taxon>Chitinophagaceae</taxon>
        <taxon>Puia</taxon>
    </lineage>
</organism>
<feature type="domain" description="KilA-N DNA-binding" evidence="1">
    <location>
        <begin position="9"/>
        <end position="115"/>
    </location>
</feature>
<comment type="caution">
    <text evidence="2">The sequence shown here is derived from an EMBL/GenBank/DDBJ whole genome shotgun (WGS) entry which is preliminary data.</text>
</comment>
<dbReference type="AlphaFoldDB" id="A0A8J2XRR7"/>
<evidence type="ECO:0000259" key="1">
    <source>
        <dbReference type="Pfam" id="PF10543"/>
    </source>
</evidence>
<name>A0A8J2XRR7_9BACT</name>
<dbReference type="InterPro" id="IPR018873">
    <property type="entry name" value="KilA-N_DNA-bd_domain"/>
</dbReference>
<dbReference type="Proteomes" id="UP000607559">
    <property type="component" value="Unassembled WGS sequence"/>
</dbReference>
<reference evidence="2" key="1">
    <citation type="journal article" date="2014" name="Int. J. Syst. Evol. Microbiol.">
        <title>Complete genome sequence of Corynebacterium casei LMG S-19264T (=DSM 44701T), isolated from a smear-ripened cheese.</title>
        <authorList>
            <consortium name="US DOE Joint Genome Institute (JGI-PGF)"/>
            <person name="Walter F."/>
            <person name="Albersmeier A."/>
            <person name="Kalinowski J."/>
            <person name="Ruckert C."/>
        </authorList>
    </citation>
    <scope>NUCLEOTIDE SEQUENCE</scope>
    <source>
        <strain evidence="2">CGMCC 1.15448</strain>
    </source>
</reference>
<sequence>MQIIQSIQNRIHEIRGERVLLDRDLAALYETETKALNLAVKRNIQRFPPDFMFQLTKEEFDALRLQNETSNVVVPVSDSLQHLRLQSETSKTGRGGTRYMPYAFTEQGVAMLSGILHSEKAINMNIAIMRAFVEVRRIIYTQLDQKQQLQEIKDRIGEHDVQLSQIYDAMENLLDEKAGQRKWDDRERIGFKQR</sequence>
<gene>
    <name evidence="2" type="ORF">GCM10011511_28610</name>
</gene>
<evidence type="ECO:0000313" key="2">
    <source>
        <dbReference type="EMBL" id="GGB03587.1"/>
    </source>
</evidence>
<dbReference type="Pfam" id="PF10543">
    <property type="entry name" value="ORF6N"/>
    <property type="match status" value="1"/>
</dbReference>
<keyword evidence="3" id="KW-1185">Reference proteome</keyword>